<name>A0A251SI09_HELAN</name>
<reference evidence="2" key="3">
    <citation type="submission" date="2020-06" db="EMBL/GenBank/DDBJ databases">
        <title>Helianthus annuus Genome sequencing and assembly Release 2.</title>
        <authorList>
            <person name="Gouzy J."/>
            <person name="Langlade N."/>
            <person name="Munos S."/>
        </authorList>
    </citation>
    <scope>NUCLEOTIDE SEQUENCE</scope>
    <source>
        <tissue evidence="2">Leaves</tissue>
    </source>
</reference>
<dbReference type="Gramene" id="mRNA:HanXRQr2_Chr14g0647991">
    <property type="protein sequence ID" value="mRNA:HanXRQr2_Chr14g0647991"/>
    <property type="gene ID" value="HanXRQr2_Chr14g0647991"/>
</dbReference>
<feature type="region of interest" description="Disordered" evidence="1">
    <location>
        <begin position="84"/>
        <end position="104"/>
    </location>
</feature>
<feature type="compositionally biased region" description="Basic and acidic residues" evidence="1">
    <location>
        <begin position="89"/>
        <end position="104"/>
    </location>
</feature>
<proteinExistence type="predicted"/>
<dbReference type="Proteomes" id="UP000215914">
    <property type="component" value="Chromosome 14"/>
</dbReference>
<keyword evidence="4" id="KW-1185">Reference proteome</keyword>
<gene>
    <name evidence="3" type="ORF">HannXRQ_Chr14g0445941</name>
    <name evidence="2" type="ORF">HanXRQr2_Chr14g0647991</name>
</gene>
<dbReference type="EMBL" id="CM007903">
    <property type="protein sequence ID" value="OTF98467.1"/>
    <property type="molecule type" value="Genomic_DNA"/>
</dbReference>
<organism evidence="3 4">
    <name type="scientific">Helianthus annuus</name>
    <name type="common">Common sunflower</name>
    <dbReference type="NCBI Taxonomy" id="4232"/>
    <lineage>
        <taxon>Eukaryota</taxon>
        <taxon>Viridiplantae</taxon>
        <taxon>Streptophyta</taxon>
        <taxon>Embryophyta</taxon>
        <taxon>Tracheophyta</taxon>
        <taxon>Spermatophyta</taxon>
        <taxon>Magnoliopsida</taxon>
        <taxon>eudicotyledons</taxon>
        <taxon>Gunneridae</taxon>
        <taxon>Pentapetalae</taxon>
        <taxon>asterids</taxon>
        <taxon>campanulids</taxon>
        <taxon>Asterales</taxon>
        <taxon>Asteraceae</taxon>
        <taxon>Asteroideae</taxon>
        <taxon>Heliantheae alliance</taxon>
        <taxon>Heliantheae</taxon>
        <taxon>Helianthus</taxon>
    </lineage>
</organism>
<evidence type="ECO:0000313" key="3">
    <source>
        <dbReference type="EMBL" id="OTF98467.1"/>
    </source>
</evidence>
<dbReference type="AlphaFoldDB" id="A0A251SI09"/>
<dbReference type="EMBL" id="MNCJ02000329">
    <property type="protein sequence ID" value="KAF5769417.1"/>
    <property type="molecule type" value="Genomic_DNA"/>
</dbReference>
<reference evidence="3" key="2">
    <citation type="submission" date="2017-02" db="EMBL/GenBank/DDBJ databases">
        <title>Sunflower complete genome.</title>
        <authorList>
            <person name="Langlade N."/>
            <person name="Munos S."/>
        </authorList>
    </citation>
    <scope>NUCLEOTIDE SEQUENCE [LARGE SCALE GENOMIC DNA]</scope>
    <source>
        <tissue evidence="3">Leaves</tissue>
    </source>
</reference>
<dbReference type="InParanoid" id="A0A251SI09"/>
<protein>
    <submittedName>
        <fullName evidence="3">Uncharacterized protein</fullName>
    </submittedName>
</protein>
<evidence type="ECO:0000313" key="2">
    <source>
        <dbReference type="EMBL" id="KAF5769417.1"/>
    </source>
</evidence>
<evidence type="ECO:0000256" key="1">
    <source>
        <dbReference type="SAM" id="MobiDB-lite"/>
    </source>
</evidence>
<accession>A0A251SI09</accession>
<evidence type="ECO:0000313" key="4">
    <source>
        <dbReference type="Proteomes" id="UP000215914"/>
    </source>
</evidence>
<reference evidence="2 4" key="1">
    <citation type="journal article" date="2017" name="Nature">
        <title>The sunflower genome provides insights into oil metabolism, flowering and Asterid evolution.</title>
        <authorList>
            <person name="Badouin H."/>
            <person name="Gouzy J."/>
            <person name="Grassa C.J."/>
            <person name="Murat F."/>
            <person name="Staton S.E."/>
            <person name="Cottret L."/>
            <person name="Lelandais-Briere C."/>
            <person name="Owens G.L."/>
            <person name="Carrere S."/>
            <person name="Mayjonade B."/>
            <person name="Legrand L."/>
            <person name="Gill N."/>
            <person name="Kane N.C."/>
            <person name="Bowers J.E."/>
            <person name="Hubner S."/>
            <person name="Bellec A."/>
            <person name="Berard A."/>
            <person name="Berges H."/>
            <person name="Blanchet N."/>
            <person name="Boniface M.C."/>
            <person name="Brunel D."/>
            <person name="Catrice O."/>
            <person name="Chaidir N."/>
            <person name="Claudel C."/>
            <person name="Donnadieu C."/>
            <person name="Faraut T."/>
            <person name="Fievet G."/>
            <person name="Helmstetter N."/>
            <person name="King M."/>
            <person name="Knapp S.J."/>
            <person name="Lai Z."/>
            <person name="Le Paslier M.C."/>
            <person name="Lippi Y."/>
            <person name="Lorenzon L."/>
            <person name="Mandel J.R."/>
            <person name="Marage G."/>
            <person name="Marchand G."/>
            <person name="Marquand E."/>
            <person name="Bret-Mestries E."/>
            <person name="Morien E."/>
            <person name="Nambeesan S."/>
            <person name="Nguyen T."/>
            <person name="Pegot-Espagnet P."/>
            <person name="Pouilly N."/>
            <person name="Raftis F."/>
            <person name="Sallet E."/>
            <person name="Schiex T."/>
            <person name="Thomas J."/>
            <person name="Vandecasteele C."/>
            <person name="Vares D."/>
            <person name="Vear F."/>
            <person name="Vautrin S."/>
            <person name="Crespi M."/>
            <person name="Mangin B."/>
            <person name="Burke J.M."/>
            <person name="Salse J."/>
            <person name="Munos S."/>
            <person name="Vincourt P."/>
            <person name="Rieseberg L.H."/>
            <person name="Langlade N.B."/>
        </authorList>
    </citation>
    <scope>NUCLEOTIDE SEQUENCE [LARGE SCALE GENOMIC DNA]</scope>
    <source>
        <strain evidence="4">cv. SF193</strain>
        <tissue evidence="2">Leaves</tissue>
    </source>
</reference>
<sequence>MCQHNKPSPFTFIQVSIWLHISSTRRVKAKALFFPALLNPYEVKLAVNWLSKYSNFESPRFQIHIPLKFQIHIPFKIQIHYFPAPKKLQNPEKEREKRRDDSEPKHLPFKTLICFPSVIRRPRSGTRFVVCFM</sequence>